<dbReference type="Gene3D" id="2.60.300.12">
    <property type="entry name" value="HesB-like domain"/>
    <property type="match status" value="1"/>
</dbReference>
<evidence type="ECO:0008006" key="3">
    <source>
        <dbReference type="Google" id="ProtNLM"/>
    </source>
</evidence>
<evidence type="ECO:0000313" key="1">
    <source>
        <dbReference type="EMBL" id="SHF69655.1"/>
    </source>
</evidence>
<organism evidence="1 2">
    <name type="scientific">Desulfacinum infernum DSM 9756</name>
    <dbReference type="NCBI Taxonomy" id="1121391"/>
    <lineage>
        <taxon>Bacteria</taxon>
        <taxon>Pseudomonadati</taxon>
        <taxon>Thermodesulfobacteriota</taxon>
        <taxon>Syntrophobacteria</taxon>
        <taxon>Syntrophobacterales</taxon>
        <taxon>Syntrophobacteraceae</taxon>
        <taxon>Desulfacinum</taxon>
    </lineage>
</organism>
<gene>
    <name evidence="1" type="ORF">SAMN02745206_02505</name>
</gene>
<dbReference type="EMBL" id="FQVB01000024">
    <property type="protein sequence ID" value="SHF69655.1"/>
    <property type="molecule type" value="Genomic_DNA"/>
</dbReference>
<name>A0A1M5DRU7_9BACT</name>
<dbReference type="STRING" id="1121391.SAMN02745206_02505"/>
<dbReference type="InterPro" id="IPR035903">
    <property type="entry name" value="HesB-like_dom_sf"/>
</dbReference>
<sequence>MVLDEPTEADEVFKVNGFTMVVNKSLLDLTKALTVDFVDQGIVSGFRVLSEVPIGGGGCGTSCSC</sequence>
<dbReference type="SUPFAM" id="SSF89360">
    <property type="entry name" value="HesB-like domain"/>
    <property type="match status" value="1"/>
</dbReference>
<dbReference type="OrthoDB" id="1955366at2"/>
<evidence type="ECO:0000313" key="2">
    <source>
        <dbReference type="Proteomes" id="UP000184076"/>
    </source>
</evidence>
<accession>A0A1M5DRU7</accession>
<protein>
    <recommendedName>
        <fullName evidence="3">HesB-like selenoprotein</fullName>
    </recommendedName>
</protein>
<keyword evidence="2" id="KW-1185">Reference proteome</keyword>
<reference evidence="2" key="1">
    <citation type="submission" date="2016-11" db="EMBL/GenBank/DDBJ databases">
        <authorList>
            <person name="Varghese N."/>
            <person name="Submissions S."/>
        </authorList>
    </citation>
    <scope>NUCLEOTIDE SEQUENCE [LARGE SCALE GENOMIC DNA]</scope>
    <source>
        <strain evidence="2">DSM 9756</strain>
    </source>
</reference>
<proteinExistence type="predicted"/>
<dbReference type="Proteomes" id="UP000184076">
    <property type="component" value="Unassembled WGS sequence"/>
</dbReference>
<dbReference type="AlphaFoldDB" id="A0A1M5DRU7"/>